<dbReference type="EMBL" id="JAQQPO010000015">
    <property type="protein sequence ID" value="MDC7959271.1"/>
    <property type="molecule type" value="Genomic_DNA"/>
</dbReference>
<evidence type="ECO:0000313" key="2">
    <source>
        <dbReference type="EMBL" id="KAA4663007.1"/>
    </source>
</evidence>
<keyword evidence="1" id="KW-0732">Signal</keyword>
<dbReference type="STRING" id="28116.Bovatus_04846"/>
<dbReference type="EMBL" id="JAQNZF010000022">
    <property type="protein sequence ID" value="MDC2743799.1"/>
    <property type="molecule type" value="Genomic_DNA"/>
</dbReference>
<dbReference type="GO" id="GO:0004180">
    <property type="term" value="F:carboxypeptidase activity"/>
    <property type="evidence" value="ECO:0007669"/>
    <property type="project" value="UniProtKB-KW"/>
</dbReference>
<sequence length="419" mass="48130">MKNVEKHLVGWLSICLLLCSFPVWAQGDAGDYLTIVGMVKDKQNKKALENVNVSVHGSNIGTVTNAEGEFALKIKKTEAPRELEISHIGYVNNHISLEKETPSKLTVWLTPHANLLNEVVVFAENPRMIVEKAISKIPLNYSDKRDMLTGFYRETVQKGRRYIGISEAVIDVSKTAYTNRNTNYDKVRVVKGRRLLSQKASDTLAVKVVGGPNLSITLDVVKNKGALLDMEELNNYEFWMAESMLIDNRMQYVINFRPKVILMYALLYGKLYIDRERLSFTRIEMSLDMQDKSKATTAILYKKPLGLRFKPQELSYLVTYKDVDGKTYLNYISNTIRFKCDWKKKLFSTSYTVASEMVVTDKREGMLETIPNKEAFSLNQIFYDKVDEYWSPDFWGNYNIIEPTESLEHAVDKLKKQSN</sequence>
<comment type="caution">
    <text evidence="3">The sequence shown here is derived from an EMBL/GenBank/DDBJ whole genome shotgun (WGS) entry which is preliminary data.</text>
</comment>
<evidence type="ECO:0000313" key="5">
    <source>
        <dbReference type="Proteomes" id="UP000435985"/>
    </source>
</evidence>
<evidence type="ECO:0000313" key="4">
    <source>
        <dbReference type="EMBL" id="MDC7959271.1"/>
    </source>
</evidence>
<dbReference type="SUPFAM" id="SSF49464">
    <property type="entry name" value="Carboxypeptidase regulatory domain-like"/>
    <property type="match status" value="1"/>
</dbReference>
<evidence type="ECO:0000256" key="1">
    <source>
        <dbReference type="SAM" id="SignalP"/>
    </source>
</evidence>
<name>A0A139LGW7_BACOV</name>
<dbReference type="Gene3D" id="2.60.40.1120">
    <property type="entry name" value="Carboxypeptidase-like, regulatory domain"/>
    <property type="match status" value="1"/>
</dbReference>
<feature type="signal peptide" evidence="1">
    <location>
        <begin position="1"/>
        <end position="25"/>
    </location>
</feature>
<proteinExistence type="predicted"/>
<dbReference type="Proteomes" id="UP001215078">
    <property type="component" value="Unassembled WGS sequence"/>
</dbReference>
<dbReference type="Proteomes" id="UP000435985">
    <property type="component" value="Unassembled WGS sequence"/>
</dbReference>
<feature type="chain" id="PRO_5014531301" evidence="1">
    <location>
        <begin position="26"/>
        <end position="419"/>
    </location>
</feature>
<evidence type="ECO:0000313" key="6">
    <source>
        <dbReference type="Proteomes" id="UP001219389"/>
    </source>
</evidence>
<reference evidence="2 5" key="1">
    <citation type="journal article" date="2019" name="Nat. Med.">
        <title>A library of human gut bacterial isolates paired with longitudinal multiomics data enables mechanistic microbiome research.</title>
        <authorList>
            <person name="Poyet M."/>
            <person name="Groussin M."/>
            <person name="Gibbons S.M."/>
            <person name="Avila-Pacheco J."/>
            <person name="Jiang X."/>
            <person name="Kearney S.M."/>
            <person name="Perrotta A.R."/>
            <person name="Berdy B."/>
            <person name="Zhao S."/>
            <person name="Lieberman T.D."/>
            <person name="Swanson P.K."/>
            <person name="Smith M."/>
            <person name="Roesemann S."/>
            <person name="Alexander J.E."/>
            <person name="Rich S.A."/>
            <person name="Livny J."/>
            <person name="Vlamakis H."/>
            <person name="Clish C."/>
            <person name="Bullock K."/>
            <person name="Deik A."/>
            <person name="Scott J."/>
            <person name="Pierce K.A."/>
            <person name="Xavier R.J."/>
            <person name="Alm E.J."/>
        </authorList>
    </citation>
    <scope>NUCLEOTIDE SEQUENCE [LARGE SCALE GENOMIC DNA]</scope>
    <source>
        <strain evidence="2 5">BIOML-A14</strain>
    </source>
</reference>
<dbReference type="Pfam" id="PF13715">
    <property type="entry name" value="CarbopepD_reg_2"/>
    <property type="match status" value="1"/>
</dbReference>
<accession>A0A139LGW7</accession>
<evidence type="ECO:0000313" key="3">
    <source>
        <dbReference type="EMBL" id="MDC2743799.1"/>
    </source>
</evidence>
<organism evidence="3 6">
    <name type="scientific">Bacteroides ovatus</name>
    <dbReference type="NCBI Taxonomy" id="28116"/>
    <lineage>
        <taxon>Bacteria</taxon>
        <taxon>Pseudomonadati</taxon>
        <taxon>Bacteroidota</taxon>
        <taxon>Bacteroidia</taxon>
        <taxon>Bacteroidales</taxon>
        <taxon>Bacteroidaceae</taxon>
        <taxon>Bacteroides</taxon>
    </lineage>
</organism>
<gene>
    <name evidence="2" type="ORF">F3B98_16490</name>
    <name evidence="3" type="ORF">PO382_16380</name>
    <name evidence="4" type="ORF">PQ628_13750</name>
</gene>
<dbReference type="AlphaFoldDB" id="A0A139LGW7"/>
<protein>
    <submittedName>
        <fullName evidence="3">Carboxypeptidase-like regulatory domain-containing protein</fullName>
    </submittedName>
</protein>
<keyword evidence="3" id="KW-0121">Carboxypeptidase</keyword>
<keyword evidence="3" id="KW-0645">Protease</keyword>
<dbReference type="Proteomes" id="UP001219389">
    <property type="component" value="Unassembled WGS sequence"/>
</dbReference>
<dbReference type="InterPro" id="IPR008969">
    <property type="entry name" value="CarboxyPept-like_regulatory"/>
</dbReference>
<reference evidence="3" key="2">
    <citation type="submission" date="2022-10" db="EMBL/GenBank/DDBJ databases">
        <title>Human gut microbiome strain richness.</title>
        <authorList>
            <person name="Chen-Liaw A."/>
        </authorList>
    </citation>
    <scope>NUCLEOTIDE SEQUENCE</scope>
    <source>
        <strain evidence="3">BSD2780120875st1_E1_BSD2780120875_150330</strain>
        <strain evidence="4">RTP21484st1_H8_RTP21484_190118</strain>
    </source>
</reference>
<keyword evidence="3" id="KW-0378">Hydrolase</keyword>
<dbReference type="EMBL" id="VWFO01000022">
    <property type="protein sequence ID" value="KAA4663007.1"/>
    <property type="molecule type" value="Genomic_DNA"/>
</dbReference>
<dbReference type="RefSeq" id="WP_004312490.1">
    <property type="nucleotide sequence ID" value="NZ_BAABYV010000001.1"/>
</dbReference>